<organism evidence="1 2">
    <name type="scientific">Dermacentor silvarum</name>
    <name type="common">Tick</name>
    <dbReference type="NCBI Taxonomy" id="543639"/>
    <lineage>
        <taxon>Eukaryota</taxon>
        <taxon>Metazoa</taxon>
        <taxon>Ecdysozoa</taxon>
        <taxon>Arthropoda</taxon>
        <taxon>Chelicerata</taxon>
        <taxon>Arachnida</taxon>
        <taxon>Acari</taxon>
        <taxon>Parasitiformes</taxon>
        <taxon>Ixodida</taxon>
        <taxon>Ixodoidea</taxon>
        <taxon>Ixodidae</taxon>
        <taxon>Rhipicephalinae</taxon>
        <taxon>Dermacentor</taxon>
    </lineage>
</organism>
<gene>
    <name evidence="1" type="ORF">HPB49_013108</name>
</gene>
<reference evidence="1" key="1">
    <citation type="submission" date="2020-05" db="EMBL/GenBank/DDBJ databases">
        <title>Large-scale comparative analyses of tick genomes elucidate their genetic diversity and vector capacities.</title>
        <authorList>
            <person name="Jia N."/>
            <person name="Wang J."/>
            <person name="Shi W."/>
            <person name="Du L."/>
            <person name="Sun Y."/>
            <person name="Zhan W."/>
            <person name="Jiang J."/>
            <person name="Wang Q."/>
            <person name="Zhang B."/>
            <person name="Ji P."/>
            <person name="Sakyi L.B."/>
            <person name="Cui X."/>
            <person name="Yuan T."/>
            <person name="Jiang B."/>
            <person name="Yang W."/>
            <person name="Lam T.T.-Y."/>
            <person name="Chang Q."/>
            <person name="Ding S."/>
            <person name="Wang X."/>
            <person name="Zhu J."/>
            <person name="Ruan X."/>
            <person name="Zhao L."/>
            <person name="Wei J."/>
            <person name="Que T."/>
            <person name="Du C."/>
            <person name="Cheng J."/>
            <person name="Dai P."/>
            <person name="Han X."/>
            <person name="Huang E."/>
            <person name="Gao Y."/>
            <person name="Liu J."/>
            <person name="Shao H."/>
            <person name="Ye R."/>
            <person name="Li L."/>
            <person name="Wei W."/>
            <person name="Wang X."/>
            <person name="Wang C."/>
            <person name="Yang T."/>
            <person name="Huo Q."/>
            <person name="Li W."/>
            <person name="Guo W."/>
            <person name="Chen H."/>
            <person name="Zhou L."/>
            <person name="Ni X."/>
            <person name="Tian J."/>
            <person name="Zhou Y."/>
            <person name="Sheng Y."/>
            <person name="Liu T."/>
            <person name="Pan Y."/>
            <person name="Xia L."/>
            <person name="Li J."/>
            <person name="Zhao F."/>
            <person name="Cao W."/>
        </authorList>
    </citation>
    <scope>NUCLEOTIDE SEQUENCE</scope>
    <source>
        <strain evidence="1">Dsil-2018</strain>
    </source>
</reference>
<protein>
    <submittedName>
        <fullName evidence="1">Uncharacterized protein</fullName>
    </submittedName>
</protein>
<comment type="caution">
    <text evidence="1">The sequence shown here is derived from an EMBL/GenBank/DDBJ whole genome shotgun (WGS) entry which is preliminary data.</text>
</comment>
<proteinExistence type="predicted"/>
<dbReference type="EMBL" id="CM023480">
    <property type="protein sequence ID" value="KAH7970647.1"/>
    <property type="molecule type" value="Genomic_DNA"/>
</dbReference>
<name>A0ACB8DJ71_DERSI</name>
<dbReference type="Proteomes" id="UP000821865">
    <property type="component" value="Chromosome 11"/>
</dbReference>
<evidence type="ECO:0000313" key="1">
    <source>
        <dbReference type="EMBL" id="KAH7970647.1"/>
    </source>
</evidence>
<sequence>MATGRGHIPLSKNELFVGLSAFQLVDRLRISLENATTSRLLFLASRKARLVTEAYFRLKRRLYMHYVHLQCRIAMPNSTARRRDMSHTIHSDNCDFADNGTCKNPDHKEPLSWRDYSAVIYLNSDFHGGQTVFAKTPRTSIRGIVRPKCGRMVSFASETAHGVLPVFTGKRCAVLVWMTHTRRKEEKRRALLDSVLREIDGRVRNSSERDDRWDFLWQMKRD</sequence>
<keyword evidence="2" id="KW-1185">Reference proteome</keyword>
<accession>A0ACB8DJ71</accession>
<evidence type="ECO:0000313" key="2">
    <source>
        <dbReference type="Proteomes" id="UP000821865"/>
    </source>
</evidence>